<proteinExistence type="inferred from homology"/>
<dbReference type="OrthoDB" id="9810967at2"/>
<keyword evidence="9" id="KW-1185">Reference proteome</keyword>
<comment type="similarity">
    <text evidence="4 7">Belongs to the glucosamine/galactosamine-6-phosphate isomerase family. 6-phosphogluconolactonase subfamily.</text>
</comment>
<name>A0A222VSH6_9PSEU</name>
<evidence type="ECO:0000256" key="7">
    <source>
        <dbReference type="RuleBase" id="RU365095"/>
    </source>
</evidence>
<dbReference type="GO" id="GO:0017057">
    <property type="term" value="F:6-phosphogluconolactonase activity"/>
    <property type="evidence" value="ECO:0007669"/>
    <property type="project" value="UniProtKB-UniRule"/>
</dbReference>
<dbReference type="EMBL" id="FMZE01000009">
    <property type="protein sequence ID" value="SDD49679.1"/>
    <property type="molecule type" value="Genomic_DNA"/>
</dbReference>
<dbReference type="EC" id="3.1.1.31" evidence="5 7"/>
<comment type="pathway">
    <text evidence="3 7">Carbohydrate degradation; pentose phosphate pathway; D-ribulose 5-phosphate from D-glucose 6-phosphate (oxidative stage): step 2/3.</text>
</comment>
<dbReference type="Gene3D" id="3.40.50.1360">
    <property type="match status" value="1"/>
</dbReference>
<dbReference type="SUPFAM" id="SSF100950">
    <property type="entry name" value="NagB/RpiA/CoA transferase-like"/>
    <property type="match status" value="1"/>
</dbReference>
<reference evidence="8 9" key="1">
    <citation type="submission" date="2016-10" db="EMBL/GenBank/DDBJ databases">
        <authorList>
            <person name="de Groot N.N."/>
        </authorList>
    </citation>
    <scope>NUCLEOTIDE SEQUENCE [LARGE SCALE GENOMIC DNA]</scope>
    <source>
        <strain evidence="8 9">CGMCC 4.5506</strain>
    </source>
</reference>
<dbReference type="UniPathway" id="UPA00115">
    <property type="reaction ID" value="UER00409"/>
</dbReference>
<evidence type="ECO:0000313" key="9">
    <source>
        <dbReference type="Proteomes" id="UP000199494"/>
    </source>
</evidence>
<evidence type="ECO:0000256" key="3">
    <source>
        <dbReference type="ARBA" id="ARBA00004961"/>
    </source>
</evidence>
<dbReference type="InterPro" id="IPR039104">
    <property type="entry name" value="6PGL"/>
</dbReference>
<dbReference type="Proteomes" id="UP000199494">
    <property type="component" value="Unassembled WGS sequence"/>
</dbReference>
<dbReference type="CDD" id="cd01400">
    <property type="entry name" value="6PGL"/>
    <property type="match status" value="1"/>
</dbReference>
<evidence type="ECO:0000313" key="8">
    <source>
        <dbReference type="EMBL" id="SDD49679.1"/>
    </source>
</evidence>
<dbReference type="PANTHER" id="PTHR11054:SF0">
    <property type="entry name" value="6-PHOSPHOGLUCONOLACTONASE"/>
    <property type="match status" value="1"/>
</dbReference>
<gene>
    <name evidence="7" type="primary">pgl</name>
    <name evidence="8" type="ORF">SAMN05421630_10994</name>
</gene>
<protein>
    <recommendedName>
        <fullName evidence="6 7">6-phosphogluconolactonase</fullName>
        <shortName evidence="7">6PGL</shortName>
        <ecNumber evidence="5 7">3.1.1.31</ecNumber>
    </recommendedName>
</protein>
<evidence type="ECO:0000256" key="1">
    <source>
        <dbReference type="ARBA" id="ARBA00000832"/>
    </source>
</evidence>
<evidence type="ECO:0000256" key="6">
    <source>
        <dbReference type="ARBA" id="ARBA00020337"/>
    </source>
</evidence>
<keyword evidence="7" id="KW-0378">Hydrolase</keyword>
<dbReference type="GO" id="GO:0006098">
    <property type="term" value="P:pentose-phosphate shunt"/>
    <property type="evidence" value="ECO:0007669"/>
    <property type="project" value="UniProtKB-UniPathway"/>
</dbReference>
<dbReference type="RefSeq" id="WP_091808138.1">
    <property type="nucleotide sequence ID" value="NZ_CP016353.1"/>
</dbReference>
<dbReference type="InterPro" id="IPR037171">
    <property type="entry name" value="NagB/RpiA_transferase-like"/>
</dbReference>
<dbReference type="KEGG" id="pmad:BAY61_19765"/>
<dbReference type="NCBIfam" id="TIGR01198">
    <property type="entry name" value="pgl"/>
    <property type="match status" value="1"/>
</dbReference>
<dbReference type="PANTHER" id="PTHR11054">
    <property type="entry name" value="6-PHOSPHOGLUCONOLACTONASE"/>
    <property type="match status" value="1"/>
</dbReference>
<comment type="function">
    <text evidence="2 7">Hydrolysis of 6-phosphogluconolactone to 6-phosphogluconate.</text>
</comment>
<dbReference type="InterPro" id="IPR006148">
    <property type="entry name" value="Glc/Gal-6P_isomerase"/>
</dbReference>
<evidence type="ECO:0000256" key="5">
    <source>
        <dbReference type="ARBA" id="ARBA00013198"/>
    </source>
</evidence>
<dbReference type="AlphaFoldDB" id="A0A222VSH6"/>
<dbReference type="STRING" id="530584.SAMN05421630_10994"/>
<evidence type="ECO:0000256" key="2">
    <source>
        <dbReference type="ARBA" id="ARBA00002681"/>
    </source>
</evidence>
<dbReference type="GO" id="GO:0005975">
    <property type="term" value="P:carbohydrate metabolic process"/>
    <property type="evidence" value="ECO:0007669"/>
    <property type="project" value="UniProtKB-UniRule"/>
</dbReference>
<organism evidence="8 9">
    <name type="scientific">Prauserella marina</name>
    <dbReference type="NCBI Taxonomy" id="530584"/>
    <lineage>
        <taxon>Bacteria</taxon>
        <taxon>Bacillati</taxon>
        <taxon>Actinomycetota</taxon>
        <taxon>Actinomycetes</taxon>
        <taxon>Pseudonocardiales</taxon>
        <taxon>Pseudonocardiaceae</taxon>
        <taxon>Prauserella</taxon>
    </lineage>
</organism>
<comment type="catalytic activity">
    <reaction evidence="1 7">
        <text>6-phospho-D-glucono-1,5-lactone + H2O = 6-phospho-D-gluconate + H(+)</text>
        <dbReference type="Rhea" id="RHEA:12556"/>
        <dbReference type="ChEBI" id="CHEBI:15377"/>
        <dbReference type="ChEBI" id="CHEBI:15378"/>
        <dbReference type="ChEBI" id="CHEBI:57955"/>
        <dbReference type="ChEBI" id="CHEBI:58759"/>
        <dbReference type="EC" id="3.1.1.31"/>
    </reaction>
</comment>
<sequence length="257" mass="26347">MSPSPEVVVHADAELLAAATAARLLTKLVDLQAANGSASVVLTGGGTGIAVLEQLRHSPARDAIDWARLDIYWGDERFVPSADGERNELQAREALLDHVPVDPARVHAMAPSDGVLGDDADAAAAAYAEVLAANAGPGAAVPAFDVLLLGLGGEGHTASIFPESPAAYENERSVVAVRDCPKPPPTRISLTFPAIRQAAEVWLITAGEAKADAVALALSGAGEVQLPVAGARGSQRTLWLVDKAAAGKSSVPSPPRV</sequence>
<dbReference type="InterPro" id="IPR005900">
    <property type="entry name" value="6-phosphogluconolactonase_DevB"/>
</dbReference>
<accession>A0A222VSH6</accession>
<dbReference type="Pfam" id="PF01182">
    <property type="entry name" value="Glucosamine_iso"/>
    <property type="match status" value="1"/>
</dbReference>
<evidence type="ECO:0000256" key="4">
    <source>
        <dbReference type="ARBA" id="ARBA00010662"/>
    </source>
</evidence>